<evidence type="ECO:0000313" key="1">
    <source>
        <dbReference type="EMBL" id="CAG8597037.1"/>
    </source>
</evidence>
<accession>A0ACA9MKD4</accession>
<protein>
    <submittedName>
        <fullName evidence="1">11973_t:CDS:1</fullName>
    </submittedName>
</protein>
<evidence type="ECO:0000313" key="2">
    <source>
        <dbReference type="Proteomes" id="UP000789702"/>
    </source>
</evidence>
<sequence>LKEIKSLKFEINLKDSEIVSLEARINELEAKLEQTAQKALLKDNDTTQLLNNSSFEIRLKELKNELEKVTHNLSFKDKLIFCLRSRVSNLENKLEQILLKSYQSTNDSKTGSDAIEEVSSFSKTPSLSSHYLELEPDEIPIIIRENVSYLVIFNGSSSAHDISKIVERYTDDIKQGSIRTYLENHRPKIEHISYRRPKVYKSQIAIYFKCWRLVKITEVKPKKEHWEGWRRYGYKIKSKDLMQYHWNNEYFNTKIQNKSSLLSSPLLPPKPVILIGGLSRYIYKHNASAPKIKNLWNNQSNMSNISSRTSLNNFADVYFNSV</sequence>
<dbReference type="Proteomes" id="UP000789702">
    <property type="component" value="Unassembled WGS sequence"/>
</dbReference>
<reference evidence="1" key="1">
    <citation type="submission" date="2021-06" db="EMBL/GenBank/DDBJ databases">
        <authorList>
            <person name="Kallberg Y."/>
            <person name="Tangrot J."/>
            <person name="Rosling A."/>
        </authorList>
    </citation>
    <scope>NUCLEOTIDE SEQUENCE</scope>
    <source>
        <strain evidence="1">IL203A</strain>
    </source>
</reference>
<gene>
    <name evidence="1" type="ORF">DHETER_LOCUS7096</name>
</gene>
<feature type="non-terminal residue" evidence="1">
    <location>
        <position position="1"/>
    </location>
</feature>
<name>A0ACA9MKD4_9GLOM</name>
<comment type="caution">
    <text evidence="1">The sequence shown here is derived from an EMBL/GenBank/DDBJ whole genome shotgun (WGS) entry which is preliminary data.</text>
</comment>
<proteinExistence type="predicted"/>
<keyword evidence="2" id="KW-1185">Reference proteome</keyword>
<dbReference type="EMBL" id="CAJVPU010009624">
    <property type="protein sequence ID" value="CAG8597037.1"/>
    <property type="molecule type" value="Genomic_DNA"/>
</dbReference>
<organism evidence="1 2">
    <name type="scientific">Dentiscutata heterogama</name>
    <dbReference type="NCBI Taxonomy" id="1316150"/>
    <lineage>
        <taxon>Eukaryota</taxon>
        <taxon>Fungi</taxon>
        <taxon>Fungi incertae sedis</taxon>
        <taxon>Mucoromycota</taxon>
        <taxon>Glomeromycotina</taxon>
        <taxon>Glomeromycetes</taxon>
        <taxon>Diversisporales</taxon>
        <taxon>Gigasporaceae</taxon>
        <taxon>Dentiscutata</taxon>
    </lineage>
</organism>